<dbReference type="EMBL" id="JAXCLA010000009">
    <property type="protein sequence ID" value="MDY0747969.1"/>
    <property type="molecule type" value="Genomic_DNA"/>
</dbReference>
<accession>A0ABU5DPD9</accession>
<comment type="caution">
    <text evidence="2">The sequence shown here is derived from an EMBL/GenBank/DDBJ whole genome shotgun (WGS) entry which is preliminary data.</text>
</comment>
<dbReference type="InterPro" id="IPR012807">
    <property type="entry name" value="Anti-sigma_ChrR"/>
</dbReference>
<protein>
    <submittedName>
        <fullName evidence="2">ChrR family anti-sigma-E factor</fullName>
    </submittedName>
</protein>
<dbReference type="CDD" id="cd20301">
    <property type="entry name" value="cupin_ChrR"/>
    <property type="match status" value="1"/>
</dbReference>
<reference evidence="2 3" key="1">
    <citation type="submission" date="2023-11" db="EMBL/GenBank/DDBJ databases">
        <title>Paucibacter sp. nov., isolated from fresh soil in Korea.</title>
        <authorList>
            <person name="Le N.T.T."/>
        </authorList>
    </citation>
    <scope>NUCLEOTIDE SEQUENCE [LARGE SCALE GENOMIC DNA]</scope>
    <source>
        <strain evidence="2 3">R3-3</strain>
    </source>
</reference>
<dbReference type="InterPro" id="IPR041916">
    <property type="entry name" value="Anti_sigma_zinc_sf"/>
</dbReference>
<organism evidence="2 3">
    <name type="scientific">Roseateles agri</name>
    <dbReference type="NCBI Taxonomy" id="3098619"/>
    <lineage>
        <taxon>Bacteria</taxon>
        <taxon>Pseudomonadati</taxon>
        <taxon>Pseudomonadota</taxon>
        <taxon>Betaproteobacteria</taxon>
        <taxon>Burkholderiales</taxon>
        <taxon>Sphaerotilaceae</taxon>
        <taxon>Roseateles</taxon>
    </lineage>
</organism>
<proteinExistence type="predicted"/>
<evidence type="ECO:0000313" key="2">
    <source>
        <dbReference type="EMBL" id="MDY0747969.1"/>
    </source>
</evidence>
<feature type="domain" description="ChrR-like cupin" evidence="1">
    <location>
        <begin position="100"/>
        <end position="195"/>
    </location>
</feature>
<evidence type="ECO:0000313" key="3">
    <source>
        <dbReference type="Proteomes" id="UP001285263"/>
    </source>
</evidence>
<dbReference type="Gene3D" id="2.60.120.10">
    <property type="entry name" value="Jelly Rolls"/>
    <property type="match status" value="1"/>
</dbReference>
<name>A0ABU5DPD9_9BURK</name>
<dbReference type="InterPro" id="IPR014710">
    <property type="entry name" value="RmlC-like_jellyroll"/>
</dbReference>
<gene>
    <name evidence="2" type="ORF">SNE35_25935</name>
</gene>
<dbReference type="NCBIfam" id="TIGR02451">
    <property type="entry name" value="anti_sig_ChrR"/>
    <property type="match status" value="1"/>
</dbReference>
<dbReference type="SUPFAM" id="SSF51182">
    <property type="entry name" value="RmlC-like cupins"/>
    <property type="match status" value="1"/>
</dbReference>
<dbReference type="Proteomes" id="UP001285263">
    <property type="component" value="Unassembled WGS sequence"/>
</dbReference>
<dbReference type="InterPro" id="IPR025979">
    <property type="entry name" value="ChrR-like_cupin_dom"/>
</dbReference>
<keyword evidence="3" id="KW-1185">Reference proteome</keyword>
<dbReference type="InterPro" id="IPR011051">
    <property type="entry name" value="RmlC_Cupin_sf"/>
</dbReference>
<dbReference type="Pfam" id="PF12973">
    <property type="entry name" value="Cupin_7"/>
    <property type="match status" value="1"/>
</dbReference>
<dbReference type="Gene3D" id="1.10.10.1320">
    <property type="entry name" value="Anti-sigma factor, zinc-finger domain"/>
    <property type="match status" value="1"/>
</dbReference>
<sequence length="217" mass="23677">MNTIRHHPDDAMLLAHASGHMEAGTSLVLASHLELCEHCRERRRELDALGGLVLDALEPAAMSDDALARTLARIEAGTPPAPARRFAPPPLPPGVEWPAALAHCSATRWRWIAPGMRWSRVTVPESPRANVFLLRMGAGRYLSPHGHRGVEMTQVLYGRFHDGRALFGPGDFDLADGEIRHQPAVQEGSECICLTAVDGRLCFEGVMARLFGVLAEV</sequence>
<evidence type="ECO:0000259" key="1">
    <source>
        <dbReference type="Pfam" id="PF12973"/>
    </source>
</evidence>
<dbReference type="RefSeq" id="WP_320425937.1">
    <property type="nucleotide sequence ID" value="NZ_JAXCLA010000009.1"/>
</dbReference>